<reference evidence="8 9" key="1">
    <citation type="submission" date="2017-05" db="EMBL/GenBank/DDBJ databases">
        <authorList>
            <person name="Varghese N."/>
            <person name="Submissions S."/>
        </authorList>
    </citation>
    <scope>NUCLEOTIDE SEQUENCE [LARGE SCALE GENOMIC DNA]</scope>
    <source>
        <strain evidence="8 9">DSM 21985</strain>
    </source>
</reference>
<dbReference type="InterPro" id="IPR012944">
    <property type="entry name" value="SusD_RagB_dom"/>
</dbReference>
<dbReference type="EMBL" id="FXTP01000002">
    <property type="protein sequence ID" value="SMO43945.1"/>
    <property type="molecule type" value="Genomic_DNA"/>
</dbReference>
<keyword evidence="3 6" id="KW-0732">Signal</keyword>
<sequence length="588" mass="66536">MNNFKTRHTMNRIKQLSLFAFLLLINAGCQDILNQPPDDAITSDEFFNTGNDLRVYTNDLYEVLPTKSVYMQDAESDNILGVSASARVEGTRIVPTNSGSGGWSWGHLRKINYFLENYRRVDDGFAKAKYSEIARFFRAYFYYDKVKQFGDVPWYSEVIDASDEALLKKARDPRALVMDSVLADINYAVENIPAEKKLNQITKYTALILKARICLFEGTFRKYHELGDHERFLEEAASAARELIDSGAYTLYTNGGPDQAYLDLFARNNQDMTETILAVDYEFGKRTHDLAYRMTAPTQGRWGLSKVLVNSYLMADGTPFTAQPGYETMEFYQEMQNRDPRLTQTTAGPEFSTYGSEDREPVDLDITRTGYRVIKALPAKGPEWGSGGSFNDVILFRYAEALLIYAEAKAELGTLSQGDLDITINKLRDRVDMPHLIMADANANPDPYQESLYENLESGANTGVLLEIRRERRVELVNEGLRWDDLMRWKEGNIVEDPINGIYFSGLGGHDFNNDGMDDVYLHDGDASGAPSEVTALININERPLTNGTSGNLQLFPGGTFEEPKDYYYPIPKEDLTLNENLEQNPGW</sequence>
<evidence type="ECO:0000256" key="2">
    <source>
        <dbReference type="ARBA" id="ARBA00006275"/>
    </source>
</evidence>
<evidence type="ECO:0000313" key="9">
    <source>
        <dbReference type="Proteomes" id="UP000317557"/>
    </source>
</evidence>
<evidence type="ECO:0000256" key="3">
    <source>
        <dbReference type="ARBA" id="ARBA00022729"/>
    </source>
</evidence>
<evidence type="ECO:0000256" key="6">
    <source>
        <dbReference type="SAM" id="SignalP"/>
    </source>
</evidence>
<feature type="chain" id="PRO_5021881586" evidence="6">
    <location>
        <begin position="30"/>
        <end position="588"/>
    </location>
</feature>
<organism evidence="8 9">
    <name type="scientific">Gracilimonas mengyeensis</name>
    <dbReference type="NCBI Taxonomy" id="1302730"/>
    <lineage>
        <taxon>Bacteria</taxon>
        <taxon>Pseudomonadati</taxon>
        <taxon>Balneolota</taxon>
        <taxon>Balneolia</taxon>
        <taxon>Balneolales</taxon>
        <taxon>Balneolaceae</taxon>
        <taxon>Gracilimonas</taxon>
    </lineage>
</organism>
<comment type="subcellular location">
    <subcellularLocation>
        <location evidence="1">Cell outer membrane</location>
    </subcellularLocation>
</comment>
<comment type="similarity">
    <text evidence="2">Belongs to the SusD family.</text>
</comment>
<dbReference type="Gene3D" id="1.25.40.390">
    <property type="match status" value="1"/>
</dbReference>
<evidence type="ECO:0000259" key="7">
    <source>
        <dbReference type="Pfam" id="PF07980"/>
    </source>
</evidence>
<protein>
    <submittedName>
        <fullName evidence="8">Starch-binding associating with outer membrane</fullName>
    </submittedName>
</protein>
<keyword evidence="9" id="KW-1185">Reference proteome</keyword>
<keyword evidence="4" id="KW-0472">Membrane</keyword>
<feature type="signal peptide" evidence="6">
    <location>
        <begin position="1"/>
        <end position="29"/>
    </location>
</feature>
<dbReference type="RefSeq" id="WP_221930225.1">
    <property type="nucleotide sequence ID" value="NZ_FXTP01000002.1"/>
</dbReference>
<accession>A0A521BA53</accession>
<dbReference type="Proteomes" id="UP000317557">
    <property type="component" value="Unassembled WGS sequence"/>
</dbReference>
<gene>
    <name evidence="8" type="ORF">SAMN06265219_102123</name>
</gene>
<feature type="domain" description="RagB/SusD" evidence="7">
    <location>
        <begin position="296"/>
        <end position="588"/>
    </location>
</feature>
<dbReference type="AlphaFoldDB" id="A0A521BA53"/>
<dbReference type="InterPro" id="IPR011990">
    <property type="entry name" value="TPR-like_helical_dom_sf"/>
</dbReference>
<evidence type="ECO:0000256" key="4">
    <source>
        <dbReference type="ARBA" id="ARBA00023136"/>
    </source>
</evidence>
<evidence type="ECO:0000256" key="1">
    <source>
        <dbReference type="ARBA" id="ARBA00004442"/>
    </source>
</evidence>
<dbReference type="Pfam" id="PF07980">
    <property type="entry name" value="SusD_RagB"/>
    <property type="match status" value="1"/>
</dbReference>
<name>A0A521BA53_9BACT</name>
<dbReference type="GO" id="GO:0009279">
    <property type="term" value="C:cell outer membrane"/>
    <property type="evidence" value="ECO:0007669"/>
    <property type="project" value="UniProtKB-SubCell"/>
</dbReference>
<evidence type="ECO:0000313" key="8">
    <source>
        <dbReference type="EMBL" id="SMO43945.1"/>
    </source>
</evidence>
<proteinExistence type="inferred from homology"/>
<dbReference type="SUPFAM" id="SSF48452">
    <property type="entry name" value="TPR-like"/>
    <property type="match status" value="1"/>
</dbReference>
<evidence type="ECO:0000256" key="5">
    <source>
        <dbReference type="ARBA" id="ARBA00023237"/>
    </source>
</evidence>
<keyword evidence="5" id="KW-0998">Cell outer membrane</keyword>